<keyword evidence="3" id="KW-0547">Nucleotide-binding</keyword>
<dbReference type="RefSeq" id="WP_046965767.1">
    <property type="nucleotide sequence ID" value="NZ_CP017480.1"/>
</dbReference>
<comment type="similarity">
    <text evidence="1">Belongs to the four-carbon acid sugar kinase family.</text>
</comment>
<feature type="domain" description="Four-carbon acid sugar kinase N-terminal" evidence="13">
    <location>
        <begin position="5"/>
        <end position="227"/>
    </location>
</feature>
<feature type="domain" description="Four-carbon acid sugar kinase nucleotide binding" evidence="14">
    <location>
        <begin position="257"/>
        <end position="415"/>
    </location>
</feature>
<dbReference type="STRING" id="1440763.BJI69_06650"/>
<evidence type="ECO:0000256" key="11">
    <source>
        <dbReference type="ARBA" id="ARBA00039461"/>
    </source>
</evidence>
<protein>
    <recommendedName>
        <fullName evidence="11">3-oxo-tetronate kinase</fullName>
        <ecNumber evidence="10">2.7.1.217</ecNumber>
    </recommendedName>
    <alternativeName>
        <fullName evidence="12">3-dehydrotetronate 4-kinase</fullName>
    </alternativeName>
</protein>
<keyword evidence="2" id="KW-0808">Transferase</keyword>
<dbReference type="AlphaFoldDB" id="A0A0G9HH36"/>
<dbReference type="InterPro" id="IPR042213">
    <property type="entry name" value="NBD_C_sf"/>
</dbReference>
<keyword evidence="4 15" id="KW-0418">Kinase</keyword>
<dbReference type="EC" id="2.7.1.217" evidence="10"/>
<dbReference type="EMBL" id="CP017480">
    <property type="protein sequence ID" value="APG03617.1"/>
    <property type="molecule type" value="Genomic_DNA"/>
</dbReference>
<comment type="catalytic activity">
    <reaction evidence="7">
        <text>3-dehydro-L-erythronate + ATP = 3-dehydro-4-O-phospho-L-erythronate + ADP + H(+)</text>
        <dbReference type="Rhea" id="RHEA:52552"/>
        <dbReference type="ChEBI" id="CHEBI:15378"/>
        <dbReference type="ChEBI" id="CHEBI:30616"/>
        <dbReference type="ChEBI" id="CHEBI:136592"/>
        <dbReference type="ChEBI" id="CHEBI:136670"/>
        <dbReference type="ChEBI" id="CHEBI:456216"/>
        <dbReference type="EC" id="2.7.1.217"/>
    </reaction>
</comment>
<dbReference type="NCBIfam" id="NF043035">
    <property type="entry name" value="OxoTetrKin"/>
    <property type="match status" value="1"/>
</dbReference>
<dbReference type="KEGG" id="lrz:BJI69_06650"/>
<gene>
    <name evidence="15" type="ORF">BJI69_06650</name>
</gene>
<evidence type="ECO:0000259" key="14">
    <source>
        <dbReference type="Pfam" id="PF17042"/>
    </source>
</evidence>
<evidence type="ECO:0000256" key="3">
    <source>
        <dbReference type="ARBA" id="ARBA00022741"/>
    </source>
</evidence>
<evidence type="ECO:0000256" key="1">
    <source>
        <dbReference type="ARBA" id="ARBA00005715"/>
    </source>
</evidence>
<evidence type="ECO:0000313" key="15">
    <source>
        <dbReference type="EMBL" id="APG03617.1"/>
    </source>
</evidence>
<dbReference type="GO" id="GO:0005524">
    <property type="term" value="F:ATP binding"/>
    <property type="evidence" value="ECO:0007669"/>
    <property type="project" value="UniProtKB-KW"/>
</dbReference>
<dbReference type="SUPFAM" id="SSF142764">
    <property type="entry name" value="YgbK-like"/>
    <property type="match status" value="1"/>
</dbReference>
<dbReference type="Pfam" id="PF17042">
    <property type="entry name" value="NBD_C"/>
    <property type="match status" value="1"/>
</dbReference>
<organism evidence="15 16">
    <name type="scientific">Luteibacter rhizovicinus DSM 16549</name>
    <dbReference type="NCBI Taxonomy" id="1440763"/>
    <lineage>
        <taxon>Bacteria</taxon>
        <taxon>Pseudomonadati</taxon>
        <taxon>Pseudomonadota</taxon>
        <taxon>Gammaproteobacteria</taxon>
        <taxon>Lysobacterales</taxon>
        <taxon>Rhodanobacteraceae</taxon>
        <taxon>Luteibacter</taxon>
    </lineage>
</organism>
<keyword evidence="5" id="KW-0067">ATP-binding</keyword>
<evidence type="ECO:0000256" key="2">
    <source>
        <dbReference type="ARBA" id="ARBA00022679"/>
    </source>
</evidence>
<name>A0A0G9HH36_9GAMM</name>
<reference evidence="16" key="1">
    <citation type="submission" date="2016-09" db="EMBL/GenBank/DDBJ databases">
        <authorList>
            <person name="Lysoe E."/>
        </authorList>
    </citation>
    <scope>NUCLEOTIDE SEQUENCE [LARGE SCALE GENOMIC DNA]</scope>
    <source>
        <strain evidence="16">LJ96T</strain>
    </source>
</reference>
<dbReference type="Pfam" id="PF07005">
    <property type="entry name" value="SBD_N"/>
    <property type="match status" value="1"/>
</dbReference>
<evidence type="ECO:0000256" key="7">
    <source>
        <dbReference type="ARBA" id="ARBA00035898"/>
    </source>
</evidence>
<dbReference type="InterPro" id="IPR031475">
    <property type="entry name" value="NBD_C"/>
</dbReference>
<dbReference type="PATRIC" id="fig|1440763.5.peg.98"/>
<dbReference type="Gene3D" id="3.40.980.20">
    <property type="entry name" value="Four-carbon acid sugar kinase, nucleotide binding domain"/>
    <property type="match status" value="1"/>
</dbReference>
<evidence type="ECO:0000259" key="13">
    <source>
        <dbReference type="Pfam" id="PF07005"/>
    </source>
</evidence>
<keyword evidence="16" id="KW-1185">Reference proteome</keyword>
<evidence type="ECO:0000313" key="16">
    <source>
        <dbReference type="Proteomes" id="UP000182987"/>
    </source>
</evidence>
<evidence type="ECO:0000256" key="5">
    <source>
        <dbReference type="ARBA" id="ARBA00022840"/>
    </source>
</evidence>
<evidence type="ECO:0000256" key="4">
    <source>
        <dbReference type="ARBA" id="ARBA00022777"/>
    </source>
</evidence>
<evidence type="ECO:0000256" key="9">
    <source>
        <dbReference type="ARBA" id="ARBA00037335"/>
    </source>
</evidence>
<sequence>MSLYLGAIADDYTGASDLASTLAGNGLRVVQTIGVPPDGIDLPEVDAVVIALKSRSIPADIAVRQSLAADAWLRSKGAAHVLFKICSTFDSTAQGNIGPVTDALAAPYLAMPIVCPAFPRNRRTVYQGHLFVGSDRLDESPMKDHPVTPMRDSSLPRLMRAQSRRAVGTLSLAVIRAGDDVVRTELSRLRQAGCGSVIADAVTDADLEVLGRVALDDAVSTGASGMGLGLARAMVVGRGGLGTPEPARAPDDLRGSLVLAGSCSIATLEQLDLAEREWPVLRLGAEELMAGTTSVKAVVDWARRHLADGPAFVATSASPDRVAALQAAHGAQQVSALLEDTLAEIAAQLASEGLSRLIVAGGETSGAVVDRLGIEAFLIGRELAPGVPMLHALGRRYANLRLVLKSGNFGGPGFFTEAIIAE</sequence>
<dbReference type="InterPro" id="IPR037051">
    <property type="entry name" value="4-carb_acid_sugar_kinase_N_sf"/>
</dbReference>
<dbReference type="InterPro" id="IPR050007">
    <property type="entry name" value="OtnK"/>
</dbReference>
<evidence type="ECO:0000256" key="6">
    <source>
        <dbReference type="ARBA" id="ARBA00023277"/>
    </source>
</evidence>
<comment type="function">
    <text evidence="9">Catalyzes the ATP-dependent phosphorylation of 3-oxo-tetronate to 3-oxo-tetronate 4-phosphate.</text>
</comment>
<accession>A0A0G9HH36</accession>
<evidence type="ECO:0000256" key="10">
    <source>
        <dbReference type="ARBA" id="ARBA00039095"/>
    </source>
</evidence>
<dbReference type="GO" id="GO:0016301">
    <property type="term" value="F:kinase activity"/>
    <property type="evidence" value="ECO:0007669"/>
    <property type="project" value="UniProtKB-KW"/>
</dbReference>
<dbReference type="OrthoDB" id="191465at2"/>
<dbReference type="Gene3D" id="3.40.50.10840">
    <property type="entry name" value="Putative sugar-binding, N-terminal domain"/>
    <property type="match status" value="1"/>
</dbReference>
<keyword evidence="6" id="KW-0119">Carbohydrate metabolism</keyword>
<proteinExistence type="inferred from homology"/>
<dbReference type="InterPro" id="IPR010737">
    <property type="entry name" value="4-carb_acid_sugar_kinase_N"/>
</dbReference>
<evidence type="ECO:0000256" key="8">
    <source>
        <dbReference type="ARBA" id="ARBA00036346"/>
    </source>
</evidence>
<evidence type="ECO:0000256" key="12">
    <source>
        <dbReference type="ARBA" id="ARBA00041377"/>
    </source>
</evidence>
<comment type="catalytic activity">
    <reaction evidence="8">
        <text>3-dehydro-D-erythronate + ATP = 3-dehydro-4-O-phospho-D-erythronate + ADP + H(+)</text>
        <dbReference type="Rhea" id="RHEA:52556"/>
        <dbReference type="ChEBI" id="CHEBI:15378"/>
        <dbReference type="ChEBI" id="CHEBI:30616"/>
        <dbReference type="ChEBI" id="CHEBI:57958"/>
        <dbReference type="ChEBI" id="CHEBI:136593"/>
        <dbReference type="ChEBI" id="CHEBI:456216"/>
        <dbReference type="EC" id="2.7.1.217"/>
    </reaction>
</comment>
<dbReference type="Proteomes" id="UP000182987">
    <property type="component" value="Chromosome"/>
</dbReference>